<keyword evidence="3" id="KW-1185">Reference proteome</keyword>
<dbReference type="InterPro" id="IPR036598">
    <property type="entry name" value="GOLD_dom_sf"/>
</dbReference>
<sequence>IKALEAKAVAEATASADARYVPSVSLMNSKDPHALLGQVDGLSDLSDYEEKESIYVGRSVPITAGGSLEIPIQVSTPGSVVEYAVENKQYDFGFSITAERDESVTLVKEKTRVDASIDGPITGKFLVGSVPCWIRFKFDNDYSWIREKVVSYKVTVTPPSLDALSAGRRRRAKACLKAVTDDSKSADKRRRAAGDQRTVLETELEELRLELAQKSKSLQAAKDEEKWCTDRLKLRTEQKKLLDNRLENGWEDE</sequence>
<dbReference type="EMBL" id="KV784353">
    <property type="protein sequence ID" value="OEU23027.1"/>
    <property type="molecule type" value="Genomic_DNA"/>
</dbReference>
<gene>
    <name evidence="2" type="ORF">FRACYDRAFT_140532</name>
</gene>
<reference evidence="2 3" key="1">
    <citation type="submission" date="2016-09" db="EMBL/GenBank/DDBJ databases">
        <title>Extensive genetic diversity and differential bi-allelic expression allows diatom success in the polar Southern Ocean.</title>
        <authorList>
            <consortium name="DOE Joint Genome Institute"/>
            <person name="Mock T."/>
            <person name="Otillar R.P."/>
            <person name="Strauss J."/>
            <person name="Dupont C."/>
            <person name="Frickenhaus S."/>
            <person name="Maumus F."/>
            <person name="Mcmullan M."/>
            <person name="Sanges R."/>
            <person name="Schmutz J."/>
            <person name="Toseland A."/>
            <person name="Valas R."/>
            <person name="Veluchamy A."/>
            <person name="Ward B.J."/>
            <person name="Allen A."/>
            <person name="Barry K."/>
            <person name="Falciatore A."/>
            <person name="Ferrante M."/>
            <person name="Fortunato A.E."/>
            <person name="Gloeckner G."/>
            <person name="Gruber A."/>
            <person name="Hipkin R."/>
            <person name="Janech M."/>
            <person name="Kroth P."/>
            <person name="Leese F."/>
            <person name="Lindquist E."/>
            <person name="Lyon B.R."/>
            <person name="Martin J."/>
            <person name="Mayer C."/>
            <person name="Parker M."/>
            <person name="Quesneville H."/>
            <person name="Raymond J."/>
            <person name="Uhlig C."/>
            <person name="Valentin K.U."/>
            <person name="Worden A.Z."/>
            <person name="Armbrust E.V."/>
            <person name="Bowler C."/>
            <person name="Green B."/>
            <person name="Moulton V."/>
            <person name="Van Oosterhout C."/>
            <person name="Grigoriev I."/>
        </authorList>
    </citation>
    <scope>NUCLEOTIDE SEQUENCE [LARGE SCALE GENOMIC DNA]</scope>
    <source>
        <strain evidence="2 3">CCMP1102</strain>
    </source>
</reference>
<organism evidence="2 3">
    <name type="scientific">Fragilariopsis cylindrus CCMP1102</name>
    <dbReference type="NCBI Taxonomy" id="635003"/>
    <lineage>
        <taxon>Eukaryota</taxon>
        <taxon>Sar</taxon>
        <taxon>Stramenopiles</taxon>
        <taxon>Ochrophyta</taxon>
        <taxon>Bacillariophyta</taxon>
        <taxon>Bacillariophyceae</taxon>
        <taxon>Bacillariophycidae</taxon>
        <taxon>Bacillariales</taxon>
        <taxon>Bacillariaceae</taxon>
        <taxon>Fragilariopsis</taxon>
    </lineage>
</organism>
<evidence type="ECO:0000313" key="3">
    <source>
        <dbReference type="Proteomes" id="UP000095751"/>
    </source>
</evidence>
<dbReference type="SUPFAM" id="SSF101576">
    <property type="entry name" value="Supernatant protein factor (SPF), C-terminal domain"/>
    <property type="match status" value="1"/>
</dbReference>
<dbReference type="KEGG" id="fcy:FRACYDRAFT_140532"/>
<name>A0A1E7FY05_9STRA</name>
<feature type="non-terminal residue" evidence="2">
    <location>
        <position position="1"/>
    </location>
</feature>
<dbReference type="Gene3D" id="2.60.120.680">
    <property type="entry name" value="GOLD domain"/>
    <property type="match status" value="1"/>
</dbReference>
<dbReference type="OrthoDB" id="1434354at2759"/>
<evidence type="ECO:0008006" key="4">
    <source>
        <dbReference type="Google" id="ProtNLM"/>
    </source>
</evidence>
<evidence type="ECO:0000256" key="1">
    <source>
        <dbReference type="SAM" id="Coils"/>
    </source>
</evidence>
<dbReference type="Proteomes" id="UP000095751">
    <property type="component" value="Unassembled WGS sequence"/>
</dbReference>
<keyword evidence="1" id="KW-0175">Coiled coil</keyword>
<dbReference type="AlphaFoldDB" id="A0A1E7FY05"/>
<proteinExistence type="predicted"/>
<feature type="non-terminal residue" evidence="2">
    <location>
        <position position="253"/>
    </location>
</feature>
<feature type="coiled-coil region" evidence="1">
    <location>
        <begin position="190"/>
        <end position="224"/>
    </location>
</feature>
<protein>
    <recommendedName>
        <fullName evidence="4">GOLD domain-containing protein</fullName>
    </recommendedName>
</protein>
<accession>A0A1E7FY05</accession>
<evidence type="ECO:0000313" key="2">
    <source>
        <dbReference type="EMBL" id="OEU23027.1"/>
    </source>
</evidence>
<dbReference type="InParanoid" id="A0A1E7FY05"/>